<sequence length="365" mass="41328">MLIIDMVECEEEVPNLIHVLFGIFFLFYAKSSRPEKKPWFKEDEATIGREVEVAQARRIKLRAAKKRKAETIEEARVRYVEKQAKDQREGFEVKRLRDETSPPVLRCNTVALSRTPFITPTGAPIVVVDLLHYLKTFSLSIIEFASYSFPNNRSFIVDAFKLTAKPVKPTFQPGYRDRVLETNAASTGSYLVTTPFANNPPSQFTPGYPSSNLPNGRMLSAPSPTIDSSLLCLLQLILQEVRKLCKALQSNSSHTNSRRVLDFHHSFLQNLIDDYPQNSVRSFVDLNKALKDPKLAIINYCKTCKTINSFANFVYDKLVLPSASQGMQWKSSKRVSDCRQGLSHLDSLLAVIGDITFNLELLIFV</sequence>
<dbReference type="HOGENOM" id="CLU_759235_0_0_1"/>
<dbReference type="InParanoid" id="E9GUU2"/>
<protein>
    <submittedName>
        <fullName evidence="1">Uncharacterized protein</fullName>
    </submittedName>
</protein>
<proteinExistence type="predicted"/>
<organism evidence="1 2">
    <name type="scientific">Daphnia pulex</name>
    <name type="common">Water flea</name>
    <dbReference type="NCBI Taxonomy" id="6669"/>
    <lineage>
        <taxon>Eukaryota</taxon>
        <taxon>Metazoa</taxon>
        <taxon>Ecdysozoa</taxon>
        <taxon>Arthropoda</taxon>
        <taxon>Crustacea</taxon>
        <taxon>Branchiopoda</taxon>
        <taxon>Diplostraca</taxon>
        <taxon>Cladocera</taxon>
        <taxon>Anomopoda</taxon>
        <taxon>Daphniidae</taxon>
        <taxon>Daphnia</taxon>
    </lineage>
</organism>
<name>E9GUU2_DAPPU</name>
<evidence type="ECO:0000313" key="1">
    <source>
        <dbReference type="EMBL" id="EFX76796.1"/>
    </source>
</evidence>
<reference evidence="1 2" key="1">
    <citation type="journal article" date="2011" name="Science">
        <title>The ecoresponsive genome of Daphnia pulex.</title>
        <authorList>
            <person name="Colbourne J.K."/>
            <person name="Pfrender M.E."/>
            <person name="Gilbert D."/>
            <person name="Thomas W.K."/>
            <person name="Tucker A."/>
            <person name="Oakley T.H."/>
            <person name="Tokishita S."/>
            <person name="Aerts A."/>
            <person name="Arnold G.J."/>
            <person name="Basu M.K."/>
            <person name="Bauer D.J."/>
            <person name="Caceres C.E."/>
            <person name="Carmel L."/>
            <person name="Casola C."/>
            <person name="Choi J.H."/>
            <person name="Detter J.C."/>
            <person name="Dong Q."/>
            <person name="Dusheyko S."/>
            <person name="Eads B.D."/>
            <person name="Frohlich T."/>
            <person name="Geiler-Samerotte K.A."/>
            <person name="Gerlach D."/>
            <person name="Hatcher P."/>
            <person name="Jogdeo S."/>
            <person name="Krijgsveld J."/>
            <person name="Kriventseva E.V."/>
            <person name="Kultz D."/>
            <person name="Laforsch C."/>
            <person name="Lindquist E."/>
            <person name="Lopez J."/>
            <person name="Manak J.R."/>
            <person name="Muller J."/>
            <person name="Pangilinan J."/>
            <person name="Patwardhan R.P."/>
            <person name="Pitluck S."/>
            <person name="Pritham E.J."/>
            <person name="Rechtsteiner A."/>
            <person name="Rho M."/>
            <person name="Rogozin I.B."/>
            <person name="Sakarya O."/>
            <person name="Salamov A."/>
            <person name="Schaack S."/>
            <person name="Shapiro H."/>
            <person name="Shiga Y."/>
            <person name="Skalitzky C."/>
            <person name="Smith Z."/>
            <person name="Souvorov A."/>
            <person name="Sung W."/>
            <person name="Tang Z."/>
            <person name="Tsuchiya D."/>
            <person name="Tu H."/>
            <person name="Vos H."/>
            <person name="Wang M."/>
            <person name="Wolf Y.I."/>
            <person name="Yamagata H."/>
            <person name="Yamada T."/>
            <person name="Ye Y."/>
            <person name="Shaw J.R."/>
            <person name="Andrews J."/>
            <person name="Crease T.J."/>
            <person name="Tang H."/>
            <person name="Lucas S.M."/>
            <person name="Robertson H.M."/>
            <person name="Bork P."/>
            <person name="Koonin E.V."/>
            <person name="Zdobnov E.M."/>
            <person name="Grigoriev I.V."/>
            <person name="Lynch M."/>
            <person name="Boore J.L."/>
        </authorList>
    </citation>
    <scope>NUCLEOTIDE SEQUENCE [LARGE SCALE GENOMIC DNA]</scope>
</reference>
<dbReference type="OrthoDB" id="6397709at2759"/>
<evidence type="ECO:0000313" key="2">
    <source>
        <dbReference type="Proteomes" id="UP000000305"/>
    </source>
</evidence>
<dbReference type="AlphaFoldDB" id="E9GUU2"/>
<dbReference type="Proteomes" id="UP000000305">
    <property type="component" value="Unassembled WGS sequence"/>
</dbReference>
<dbReference type="KEGG" id="dpx:DAPPUDRAFT_321992"/>
<accession>E9GUU2</accession>
<gene>
    <name evidence="1" type="ORF">DAPPUDRAFT_321992</name>
</gene>
<keyword evidence="2" id="KW-1185">Reference proteome</keyword>
<dbReference type="PhylomeDB" id="E9GUU2"/>
<dbReference type="EMBL" id="GL732566">
    <property type="protein sequence ID" value="EFX76796.1"/>
    <property type="molecule type" value="Genomic_DNA"/>
</dbReference>